<comment type="caution">
    <text evidence="4">The sequence shown here is derived from an EMBL/GenBank/DDBJ whole genome shotgun (WGS) entry which is preliminary data.</text>
</comment>
<evidence type="ECO:0000256" key="2">
    <source>
        <dbReference type="SAM" id="MobiDB-lite"/>
    </source>
</evidence>
<evidence type="ECO:0000259" key="3">
    <source>
        <dbReference type="PROSITE" id="PS50158"/>
    </source>
</evidence>
<proteinExistence type="predicted"/>
<feature type="compositionally biased region" description="Basic and acidic residues" evidence="2">
    <location>
        <begin position="119"/>
        <end position="136"/>
    </location>
</feature>
<name>A0ABQ4YQN9_9ASTR</name>
<keyword evidence="1" id="KW-0479">Metal-binding</keyword>
<evidence type="ECO:0000313" key="4">
    <source>
        <dbReference type="EMBL" id="GJS78938.1"/>
    </source>
</evidence>
<dbReference type="EMBL" id="BQNB010010562">
    <property type="protein sequence ID" value="GJS78938.1"/>
    <property type="molecule type" value="Genomic_DNA"/>
</dbReference>
<dbReference type="Gene3D" id="4.10.60.10">
    <property type="entry name" value="Zinc finger, CCHC-type"/>
    <property type="match status" value="1"/>
</dbReference>
<keyword evidence="5" id="KW-1185">Reference proteome</keyword>
<dbReference type="Pfam" id="PF08284">
    <property type="entry name" value="RVP_2"/>
    <property type="match status" value="1"/>
</dbReference>
<reference evidence="4" key="1">
    <citation type="journal article" date="2022" name="Int. J. Mol. Sci.">
        <title>Draft Genome of Tanacetum Coccineum: Genomic Comparison of Closely Related Tanacetum-Family Plants.</title>
        <authorList>
            <person name="Yamashiro T."/>
            <person name="Shiraishi A."/>
            <person name="Nakayama K."/>
            <person name="Satake H."/>
        </authorList>
    </citation>
    <scope>NUCLEOTIDE SEQUENCE</scope>
</reference>
<dbReference type="InterPro" id="IPR001878">
    <property type="entry name" value="Znf_CCHC"/>
</dbReference>
<dbReference type="SMART" id="SM00343">
    <property type="entry name" value="ZnF_C2HC"/>
    <property type="match status" value="1"/>
</dbReference>
<keyword evidence="4" id="KW-0695">RNA-directed DNA polymerase</keyword>
<dbReference type="PROSITE" id="PS50158">
    <property type="entry name" value="ZF_CCHC"/>
    <property type="match status" value="1"/>
</dbReference>
<dbReference type="InterPro" id="IPR032567">
    <property type="entry name" value="RTL1-rel"/>
</dbReference>
<gene>
    <name evidence="4" type="ORF">Tco_0728819</name>
</gene>
<keyword evidence="1" id="KW-0862">Zinc</keyword>
<sequence length="418" mass="46118">MPCSTDSRAGSRRIRARCFRVVISNGTTLILVLSAFNKQKPHSVREAVALVDAENWISYYGEDSSTSKTLEEGVPFHRKGARKIVMSTHAAFPPTLVFLEAVVADAARNLEILRDRDDYDRSERSDKRHKSGDRYHPYVAGSHRSHGRVMTDRKMTVKGLTGRAVVGTLCGLKLTLVGLQPCGRRHPGECRRAAGTCFKCGQAGHLQRDCRKNTGASSSGHAEEAKRIRPCLALTQDQAANTSGTITGALFIFGRAVFVLFDTGATHSVISTKFASCFTMTPILLDHCDFDIIWVWMVSSTRATIDCHSRRVIFGDIYAPEFIYHGSLPGKSMKIISALKARTLLSHGCEGFLAYLWTRTSDVSSIMISRLFLISGRISGRTPRYLLFADVEVLTLSSFPGAEPISRLLSMAPIELKE</sequence>
<dbReference type="SUPFAM" id="SSF57756">
    <property type="entry name" value="Retrovirus zinc finger-like domains"/>
    <property type="match status" value="1"/>
</dbReference>
<dbReference type="Proteomes" id="UP001151760">
    <property type="component" value="Unassembled WGS sequence"/>
</dbReference>
<dbReference type="PANTHER" id="PTHR15503:SF45">
    <property type="entry name" value="RNA-DIRECTED DNA POLYMERASE HOMOLOG"/>
    <property type="match status" value="1"/>
</dbReference>
<evidence type="ECO:0000256" key="1">
    <source>
        <dbReference type="PROSITE-ProRule" id="PRU00047"/>
    </source>
</evidence>
<keyword evidence="1" id="KW-0863">Zinc-finger</keyword>
<feature type="domain" description="CCHC-type" evidence="3">
    <location>
        <begin position="197"/>
        <end position="212"/>
    </location>
</feature>
<accession>A0ABQ4YQN9</accession>
<dbReference type="PANTHER" id="PTHR15503">
    <property type="entry name" value="LDOC1 RELATED"/>
    <property type="match status" value="1"/>
</dbReference>
<keyword evidence="4" id="KW-0548">Nucleotidyltransferase</keyword>
<dbReference type="InterPro" id="IPR036875">
    <property type="entry name" value="Znf_CCHC_sf"/>
</dbReference>
<dbReference type="PROSITE" id="PS00141">
    <property type="entry name" value="ASP_PROTEASE"/>
    <property type="match status" value="1"/>
</dbReference>
<keyword evidence="4" id="KW-0808">Transferase</keyword>
<dbReference type="InterPro" id="IPR001969">
    <property type="entry name" value="Aspartic_peptidase_AS"/>
</dbReference>
<protein>
    <submittedName>
        <fullName evidence="4">Reverse transcriptase domain-containing protein</fullName>
    </submittedName>
</protein>
<dbReference type="GO" id="GO:0003964">
    <property type="term" value="F:RNA-directed DNA polymerase activity"/>
    <property type="evidence" value="ECO:0007669"/>
    <property type="project" value="UniProtKB-KW"/>
</dbReference>
<feature type="region of interest" description="Disordered" evidence="2">
    <location>
        <begin position="119"/>
        <end position="149"/>
    </location>
</feature>
<reference evidence="4" key="2">
    <citation type="submission" date="2022-01" db="EMBL/GenBank/DDBJ databases">
        <authorList>
            <person name="Yamashiro T."/>
            <person name="Shiraishi A."/>
            <person name="Satake H."/>
            <person name="Nakayama K."/>
        </authorList>
    </citation>
    <scope>NUCLEOTIDE SEQUENCE</scope>
</reference>
<dbReference type="Pfam" id="PF00098">
    <property type="entry name" value="zf-CCHC"/>
    <property type="match status" value="1"/>
</dbReference>
<evidence type="ECO:0000313" key="5">
    <source>
        <dbReference type="Proteomes" id="UP001151760"/>
    </source>
</evidence>
<organism evidence="4 5">
    <name type="scientific">Tanacetum coccineum</name>
    <dbReference type="NCBI Taxonomy" id="301880"/>
    <lineage>
        <taxon>Eukaryota</taxon>
        <taxon>Viridiplantae</taxon>
        <taxon>Streptophyta</taxon>
        <taxon>Embryophyta</taxon>
        <taxon>Tracheophyta</taxon>
        <taxon>Spermatophyta</taxon>
        <taxon>Magnoliopsida</taxon>
        <taxon>eudicotyledons</taxon>
        <taxon>Gunneridae</taxon>
        <taxon>Pentapetalae</taxon>
        <taxon>asterids</taxon>
        <taxon>campanulids</taxon>
        <taxon>Asterales</taxon>
        <taxon>Asteraceae</taxon>
        <taxon>Asteroideae</taxon>
        <taxon>Anthemideae</taxon>
        <taxon>Anthemidinae</taxon>
        <taxon>Tanacetum</taxon>
    </lineage>
</organism>